<proteinExistence type="predicted"/>
<evidence type="ECO:0000256" key="6">
    <source>
        <dbReference type="ARBA" id="ARBA00022777"/>
    </source>
</evidence>
<dbReference type="SMART" id="SM00387">
    <property type="entry name" value="HATPase_c"/>
    <property type="match status" value="1"/>
</dbReference>
<dbReference type="Pfam" id="PF02518">
    <property type="entry name" value="HATPase_c"/>
    <property type="match status" value="1"/>
</dbReference>
<dbReference type="PRINTS" id="PR00344">
    <property type="entry name" value="BCTRLSENSOR"/>
</dbReference>
<gene>
    <name evidence="10" type="ORF">IFE19_13480</name>
</gene>
<evidence type="ECO:0000259" key="9">
    <source>
        <dbReference type="PROSITE" id="PS50109"/>
    </source>
</evidence>
<accession>A0ABX7SI80</accession>
<protein>
    <recommendedName>
        <fullName evidence="2">histidine kinase</fullName>
        <ecNumber evidence="2">2.7.13.3</ecNumber>
    </recommendedName>
</protein>
<dbReference type="InterPro" id="IPR036097">
    <property type="entry name" value="HisK_dim/P_sf"/>
</dbReference>
<keyword evidence="7 10" id="KW-0067">ATP-binding</keyword>
<evidence type="ECO:0000256" key="1">
    <source>
        <dbReference type="ARBA" id="ARBA00000085"/>
    </source>
</evidence>
<dbReference type="EMBL" id="CP062006">
    <property type="protein sequence ID" value="QTC87118.1"/>
    <property type="molecule type" value="Genomic_DNA"/>
</dbReference>
<dbReference type="PANTHER" id="PTHR43065">
    <property type="entry name" value="SENSOR HISTIDINE KINASE"/>
    <property type="match status" value="1"/>
</dbReference>
<dbReference type="PROSITE" id="PS50109">
    <property type="entry name" value="HIS_KIN"/>
    <property type="match status" value="1"/>
</dbReference>
<keyword evidence="4" id="KW-0808">Transferase</keyword>
<evidence type="ECO:0000256" key="5">
    <source>
        <dbReference type="ARBA" id="ARBA00022741"/>
    </source>
</evidence>
<evidence type="ECO:0000256" key="4">
    <source>
        <dbReference type="ARBA" id="ARBA00022679"/>
    </source>
</evidence>
<reference evidence="10 11" key="1">
    <citation type="submission" date="2020-09" db="EMBL/GenBank/DDBJ databases">
        <title>Brevundimonas sp. LVF1 isolated from an oligotrophic pond in Goettingen, Germany.</title>
        <authorList>
            <person name="Friedrich I."/>
            <person name="Klassen A."/>
            <person name="Neubauer H."/>
            <person name="Schneider D."/>
            <person name="Hertel R."/>
            <person name="Daniel R."/>
        </authorList>
    </citation>
    <scope>NUCLEOTIDE SEQUENCE [LARGE SCALE GENOMIC DNA]</scope>
    <source>
        <strain evidence="10 11">LVF1</strain>
    </source>
</reference>
<dbReference type="InterPro" id="IPR003661">
    <property type="entry name" value="HisK_dim/P_dom"/>
</dbReference>
<dbReference type="InterPro" id="IPR036890">
    <property type="entry name" value="HATPase_C_sf"/>
</dbReference>
<keyword evidence="8" id="KW-0902">Two-component regulatory system</keyword>
<dbReference type="PANTHER" id="PTHR43065:SF10">
    <property type="entry name" value="PEROXIDE STRESS-ACTIVATED HISTIDINE KINASE MAK3"/>
    <property type="match status" value="1"/>
</dbReference>
<dbReference type="CDD" id="cd00082">
    <property type="entry name" value="HisKA"/>
    <property type="match status" value="1"/>
</dbReference>
<name>A0ABX7SI80_9CAUL</name>
<dbReference type="InterPro" id="IPR005467">
    <property type="entry name" value="His_kinase_dom"/>
</dbReference>
<evidence type="ECO:0000313" key="11">
    <source>
        <dbReference type="Proteomes" id="UP000663942"/>
    </source>
</evidence>
<keyword evidence="11" id="KW-1185">Reference proteome</keyword>
<sequence>MAATLAHELNQPLSAAATYLHASQMDMEKAGPLGDSALRTTELAKTQLLRAGKIIRRMRELLSLEVRCLDQERASSMIEDLGPVLTMIGAAKGVTIRMDLQRDTDQVRAERIQSQQAIVNLVRNAVEAVSERPEPDVVINGRVLSETQYAISVEDNGPGLADDQAEHMFQPMTSTKSGGMGLGLSVTRTIVESHGES</sequence>
<dbReference type="Gene3D" id="3.30.565.10">
    <property type="entry name" value="Histidine kinase-like ATPase, C-terminal domain"/>
    <property type="match status" value="1"/>
</dbReference>
<dbReference type="GO" id="GO:0005524">
    <property type="term" value="F:ATP binding"/>
    <property type="evidence" value="ECO:0007669"/>
    <property type="project" value="UniProtKB-KW"/>
</dbReference>
<dbReference type="SUPFAM" id="SSF55874">
    <property type="entry name" value="ATPase domain of HSP90 chaperone/DNA topoisomerase II/histidine kinase"/>
    <property type="match status" value="1"/>
</dbReference>
<dbReference type="RefSeq" id="WP_207823107.1">
    <property type="nucleotide sequence ID" value="NZ_CP062006.1"/>
</dbReference>
<keyword evidence="6" id="KW-0418">Kinase</keyword>
<evidence type="ECO:0000313" key="10">
    <source>
        <dbReference type="EMBL" id="QTC87118.1"/>
    </source>
</evidence>
<keyword evidence="3" id="KW-0597">Phosphoprotein</keyword>
<feature type="domain" description="Histidine kinase" evidence="9">
    <location>
        <begin position="4"/>
        <end position="197"/>
    </location>
</feature>
<evidence type="ECO:0000256" key="2">
    <source>
        <dbReference type="ARBA" id="ARBA00012438"/>
    </source>
</evidence>
<keyword evidence="5" id="KW-0547">Nucleotide-binding</keyword>
<dbReference type="InterPro" id="IPR004358">
    <property type="entry name" value="Sig_transdc_His_kin-like_C"/>
</dbReference>
<evidence type="ECO:0000256" key="8">
    <source>
        <dbReference type="ARBA" id="ARBA00023012"/>
    </source>
</evidence>
<dbReference type="Pfam" id="PF00512">
    <property type="entry name" value="HisKA"/>
    <property type="match status" value="1"/>
</dbReference>
<evidence type="ECO:0000256" key="3">
    <source>
        <dbReference type="ARBA" id="ARBA00022553"/>
    </source>
</evidence>
<comment type="catalytic activity">
    <reaction evidence="1">
        <text>ATP + protein L-histidine = ADP + protein N-phospho-L-histidine.</text>
        <dbReference type="EC" id="2.7.13.3"/>
    </reaction>
</comment>
<organism evidence="10 11">
    <name type="scientific">Brevundimonas pondensis</name>
    <dbReference type="NCBI Taxonomy" id="2774189"/>
    <lineage>
        <taxon>Bacteria</taxon>
        <taxon>Pseudomonadati</taxon>
        <taxon>Pseudomonadota</taxon>
        <taxon>Alphaproteobacteria</taxon>
        <taxon>Caulobacterales</taxon>
        <taxon>Caulobacteraceae</taxon>
        <taxon>Brevundimonas</taxon>
    </lineage>
</organism>
<evidence type="ECO:0000256" key="7">
    <source>
        <dbReference type="ARBA" id="ARBA00022840"/>
    </source>
</evidence>
<dbReference type="EC" id="2.7.13.3" evidence="2"/>
<dbReference type="SUPFAM" id="SSF47384">
    <property type="entry name" value="Homodimeric domain of signal transducing histidine kinase"/>
    <property type="match status" value="1"/>
</dbReference>
<dbReference type="InterPro" id="IPR003594">
    <property type="entry name" value="HATPase_dom"/>
</dbReference>
<dbReference type="Gene3D" id="1.10.287.130">
    <property type="match status" value="1"/>
</dbReference>
<dbReference type="Proteomes" id="UP000663942">
    <property type="component" value="Chromosome"/>
</dbReference>